<dbReference type="STRING" id="1325564.NSJP_3633"/>
<protein>
    <submittedName>
        <fullName evidence="1">Uncharacterized protein</fullName>
    </submittedName>
</protein>
<reference evidence="1 2" key="1">
    <citation type="submission" date="2017-03" db="EMBL/GenBank/DDBJ databases">
        <authorList>
            <person name="Afonso C.L."/>
            <person name="Miller P.J."/>
            <person name="Scott M.A."/>
            <person name="Spackman E."/>
            <person name="Goraichik I."/>
            <person name="Dimitrov K.M."/>
            <person name="Suarez D.L."/>
            <person name="Swayne D.E."/>
        </authorList>
    </citation>
    <scope>NUCLEOTIDE SEQUENCE [LARGE SCALE GENOMIC DNA]</scope>
    <source>
        <strain evidence="1">Genome sequencing of Nitrospira japonica strain NJ11</strain>
    </source>
</reference>
<gene>
    <name evidence="1" type="ORF">NSJP_3633</name>
</gene>
<organism evidence="1 2">
    <name type="scientific">Nitrospira japonica</name>
    <dbReference type="NCBI Taxonomy" id="1325564"/>
    <lineage>
        <taxon>Bacteria</taxon>
        <taxon>Pseudomonadati</taxon>
        <taxon>Nitrospirota</taxon>
        <taxon>Nitrospiria</taxon>
        <taxon>Nitrospirales</taxon>
        <taxon>Nitrospiraceae</taxon>
        <taxon>Nitrospira</taxon>
    </lineage>
</organism>
<dbReference type="RefSeq" id="WP_080887972.1">
    <property type="nucleotide sequence ID" value="NZ_LT828648.1"/>
</dbReference>
<keyword evidence="2" id="KW-1185">Reference proteome</keyword>
<name>A0A1W1I9X9_9BACT</name>
<evidence type="ECO:0000313" key="1">
    <source>
        <dbReference type="EMBL" id="SLM49800.1"/>
    </source>
</evidence>
<dbReference type="KEGG" id="nja:NSJP_3633"/>
<dbReference type="AlphaFoldDB" id="A0A1W1I9X9"/>
<dbReference type="EMBL" id="LT828648">
    <property type="protein sequence ID" value="SLM49800.1"/>
    <property type="molecule type" value="Genomic_DNA"/>
</dbReference>
<dbReference type="Proteomes" id="UP000192042">
    <property type="component" value="Chromosome I"/>
</dbReference>
<proteinExistence type="predicted"/>
<accession>A0A1W1I9X9</accession>
<evidence type="ECO:0000313" key="2">
    <source>
        <dbReference type="Proteomes" id="UP000192042"/>
    </source>
</evidence>
<sequence>MITHLSAQASTIGSALLAGCVLVMPMALASAKSSKSSVVVVDATQGPVPSVQAEAVRLKQAGAESVHVKLENISELHDPQLIPLIEGEVQDMLAKNGFSPKQISFERCPKSCPR</sequence>